<dbReference type="GO" id="GO:0005524">
    <property type="term" value="F:ATP binding"/>
    <property type="evidence" value="ECO:0007669"/>
    <property type="project" value="UniProtKB-KW"/>
</dbReference>
<gene>
    <name evidence="6" type="ORF">HWN36_09960</name>
</gene>
<dbReference type="SUPFAM" id="SSF52540">
    <property type="entry name" value="P-loop containing nucleoside triphosphate hydrolases"/>
    <property type="match status" value="1"/>
</dbReference>
<keyword evidence="2" id="KW-0813">Transport</keyword>
<sequence length="271" mass="29869">MNTQISPGATAPSPPLLDFANITVMRGDKKVLDTLSLTVGAGEHLAILGPNGAGKSSLIRTITRECYPLAHPDRRFLIMGKEVWEVGALRSMLGIVSNELQFTFTREFTGREAVLSGFFSSVGLFRHEVTAAMEEQTDEILGFLEIEHLADRSMREMSSGEGRRFLIGRALVHDPVALILDEPTNSMDLHALHHFRSTLQKIARSGTGVIMVTHNLHDIIPEISRVVLMKEGRICGDGPKDEVLTDNVIGGLFDVPVRIREEGGWYYASGY</sequence>
<comment type="caution">
    <text evidence="6">The sequence shown here is derived from an EMBL/GenBank/DDBJ whole genome shotgun (WGS) entry which is preliminary data.</text>
</comment>
<evidence type="ECO:0000256" key="4">
    <source>
        <dbReference type="ARBA" id="ARBA00022840"/>
    </source>
</evidence>
<dbReference type="GO" id="GO:0016887">
    <property type="term" value="F:ATP hydrolysis activity"/>
    <property type="evidence" value="ECO:0007669"/>
    <property type="project" value="InterPro"/>
</dbReference>
<dbReference type="InterPro" id="IPR050153">
    <property type="entry name" value="Metal_Ion_Import_ABC"/>
</dbReference>
<dbReference type="InterPro" id="IPR027417">
    <property type="entry name" value="P-loop_NTPase"/>
</dbReference>
<evidence type="ECO:0000313" key="7">
    <source>
        <dbReference type="Proteomes" id="UP000570823"/>
    </source>
</evidence>
<dbReference type="InterPro" id="IPR003439">
    <property type="entry name" value="ABC_transporter-like_ATP-bd"/>
</dbReference>
<accession>A0A7K4HQR6</accession>
<dbReference type="PROSITE" id="PS50893">
    <property type="entry name" value="ABC_TRANSPORTER_2"/>
    <property type="match status" value="1"/>
</dbReference>
<name>A0A7K4HQR6_9EURY</name>
<keyword evidence="4 6" id="KW-0067">ATP-binding</keyword>
<dbReference type="InterPro" id="IPR003593">
    <property type="entry name" value="AAA+_ATPase"/>
</dbReference>
<dbReference type="PANTHER" id="PTHR42734">
    <property type="entry name" value="METAL TRANSPORT SYSTEM ATP-BINDING PROTEIN TM_0124-RELATED"/>
    <property type="match status" value="1"/>
</dbReference>
<dbReference type="PANTHER" id="PTHR42734:SF17">
    <property type="entry name" value="METAL TRANSPORT SYSTEM ATP-BINDING PROTEIN TM_0124-RELATED"/>
    <property type="match status" value="1"/>
</dbReference>
<evidence type="ECO:0000256" key="3">
    <source>
        <dbReference type="ARBA" id="ARBA00022741"/>
    </source>
</evidence>
<reference evidence="6 7" key="1">
    <citation type="submission" date="2020-06" db="EMBL/GenBank/DDBJ databases">
        <title>Methanofollis fontis sp. nov., a methanogen isolated from marine sediments near a cold seep at Four-Way Closure Ridge offshore southwestern Taiwan.</title>
        <authorList>
            <person name="Chen S.-C."/>
            <person name="Teng N.-H."/>
            <person name="Lin Y.-S."/>
            <person name="Lai M.-C."/>
            <person name="Chen H.-H."/>
            <person name="Wang C.-C."/>
        </authorList>
    </citation>
    <scope>NUCLEOTIDE SEQUENCE [LARGE SCALE GENOMIC DNA]</scope>
    <source>
        <strain evidence="6 7">DSM 2702</strain>
    </source>
</reference>
<dbReference type="AlphaFoldDB" id="A0A7K4HQR6"/>
<dbReference type="EMBL" id="JABXWR010000001">
    <property type="protein sequence ID" value="NVO67624.1"/>
    <property type="molecule type" value="Genomic_DNA"/>
</dbReference>
<evidence type="ECO:0000256" key="2">
    <source>
        <dbReference type="ARBA" id="ARBA00022448"/>
    </source>
</evidence>
<dbReference type="Pfam" id="PF00005">
    <property type="entry name" value="ABC_tran"/>
    <property type="match status" value="1"/>
</dbReference>
<evidence type="ECO:0000313" key="6">
    <source>
        <dbReference type="EMBL" id="NVO67624.1"/>
    </source>
</evidence>
<dbReference type="OrthoDB" id="10909at2157"/>
<proteinExistence type="inferred from homology"/>
<dbReference type="SMART" id="SM00382">
    <property type="entry name" value="AAA"/>
    <property type="match status" value="1"/>
</dbReference>
<keyword evidence="3" id="KW-0547">Nucleotide-binding</keyword>
<evidence type="ECO:0000256" key="1">
    <source>
        <dbReference type="ARBA" id="ARBA00005417"/>
    </source>
</evidence>
<evidence type="ECO:0000259" key="5">
    <source>
        <dbReference type="PROSITE" id="PS50893"/>
    </source>
</evidence>
<dbReference type="RefSeq" id="WP_176789196.1">
    <property type="nucleotide sequence ID" value="NZ_JABXWR010000001.1"/>
</dbReference>
<dbReference type="Gene3D" id="3.40.50.300">
    <property type="entry name" value="P-loop containing nucleotide triphosphate hydrolases"/>
    <property type="match status" value="1"/>
</dbReference>
<dbReference type="Proteomes" id="UP000570823">
    <property type="component" value="Unassembled WGS sequence"/>
</dbReference>
<keyword evidence="7" id="KW-1185">Reference proteome</keyword>
<organism evidence="6 7">
    <name type="scientific">Methanofollis tationis</name>
    <dbReference type="NCBI Taxonomy" id="81417"/>
    <lineage>
        <taxon>Archaea</taxon>
        <taxon>Methanobacteriati</taxon>
        <taxon>Methanobacteriota</taxon>
        <taxon>Stenosarchaea group</taxon>
        <taxon>Methanomicrobia</taxon>
        <taxon>Methanomicrobiales</taxon>
        <taxon>Methanomicrobiaceae</taxon>
        <taxon>Methanofollis</taxon>
    </lineage>
</organism>
<comment type="similarity">
    <text evidence="1">Belongs to the ABC transporter superfamily.</text>
</comment>
<feature type="domain" description="ABC transporter" evidence="5">
    <location>
        <begin position="17"/>
        <end position="256"/>
    </location>
</feature>
<protein>
    <submittedName>
        <fullName evidence="6">ATP-binding cassette domain-containing protein</fullName>
    </submittedName>
</protein>